<dbReference type="VEuPathDB" id="FungiDB:ASPFODRAFT_30253"/>
<name>A0A1M3TRH8_ASPLC</name>
<dbReference type="Proteomes" id="UP000184063">
    <property type="component" value="Unassembled WGS sequence"/>
</dbReference>
<evidence type="ECO:0000313" key="3">
    <source>
        <dbReference type="Proteomes" id="UP000184063"/>
    </source>
</evidence>
<dbReference type="GO" id="GO:0016491">
    <property type="term" value="F:oxidoreductase activity"/>
    <property type="evidence" value="ECO:0007669"/>
    <property type="project" value="InterPro"/>
</dbReference>
<sequence length="232" mass="24984">MDIGPAVSIGVDTGAAKRHIRSLDRSPKAHADGIVTGASLTVTQTNSNDAFWETVTAFHTAIPAWITKGAATAYVIMDGSLYLMPATFPGYNASKVQGSRLIPREILISADSNHALTAALREISSNQAFRIISVGTDSYATNVANKTLITNHYDPLLTQVTGLANNSKAYLNKGDFRQKDFQAQSFGGNYASLKQVKRRYDPEGVFYGTALVGSDDWEVASDGRLCRSSESN</sequence>
<reference evidence="3" key="1">
    <citation type="journal article" date="2017" name="Genome Biol.">
        <title>Comparative genomics reveals high biological diversity and specific adaptations in the industrially and medically important fungal genus Aspergillus.</title>
        <authorList>
            <person name="de Vries R.P."/>
            <person name="Riley R."/>
            <person name="Wiebenga A."/>
            <person name="Aguilar-Osorio G."/>
            <person name="Amillis S."/>
            <person name="Uchima C.A."/>
            <person name="Anderluh G."/>
            <person name="Asadollahi M."/>
            <person name="Askin M."/>
            <person name="Barry K."/>
            <person name="Battaglia E."/>
            <person name="Bayram O."/>
            <person name="Benocci T."/>
            <person name="Braus-Stromeyer S.A."/>
            <person name="Caldana C."/>
            <person name="Canovas D."/>
            <person name="Cerqueira G.C."/>
            <person name="Chen F."/>
            <person name="Chen W."/>
            <person name="Choi C."/>
            <person name="Clum A."/>
            <person name="Dos Santos R.A."/>
            <person name="Damasio A.R."/>
            <person name="Diallinas G."/>
            <person name="Emri T."/>
            <person name="Fekete E."/>
            <person name="Flipphi M."/>
            <person name="Freyberg S."/>
            <person name="Gallo A."/>
            <person name="Gournas C."/>
            <person name="Habgood R."/>
            <person name="Hainaut M."/>
            <person name="Harispe M.L."/>
            <person name="Henrissat B."/>
            <person name="Hilden K.S."/>
            <person name="Hope R."/>
            <person name="Hossain A."/>
            <person name="Karabika E."/>
            <person name="Karaffa L."/>
            <person name="Karanyi Z."/>
            <person name="Krasevec N."/>
            <person name="Kuo A."/>
            <person name="Kusch H."/>
            <person name="LaButti K."/>
            <person name="Lagendijk E.L."/>
            <person name="Lapidus A."/>
            <person name="Levasseur A."/>
            <person name="Lindquist E."/>
            <person name="Lipzen A."/>
            <person name="Logrieco A.F."/>
            <person name="MacCabe A."/>
            <person name="Maekelae M.R."/>
            <person name="Malavazi I."/>
            <person name="Melin P."/>
            <person name="Meyer V."/>
            <person name="Mielnichuk N."/>
            <person name="Miskei M."/>
            <person name="Molnar A.P."/>
            <person name="Mule G."/>
            <person name="Ngan C.Y."/>
            <person name="Orejas M."/>
            <person name="Orosz E."/>
            <person name="Ouedraogo J.P."/>
            <person name="Overkamp K.M."/>
            <person name="Park H.-S."/>
            <person name="Perrone G."/>
            <person name="Piumi F."/>
            <person name="Punt P.J."/>
            <person name="Ram A.F."/>
            <person name="Ramon A."/>
            <person name="Rauscher S."/>
            <person name="Record E."/>
            <person name="Riano-Pachon D.M."/>
            <person name="Robert V."/>
            <person name="Roehrig J."/>
            <person name="Ruller R."/>
            <person name="Salamov A."/>
            <person name="Salih N.S."/>
            <person name="Samson R.A."/>
            <person name="Sandor E."/>
            <person name="Sanguinetti M."/>
            <person name="Schuetze T."/>
            <person name="Sepcic K."/>
            <person name="Shelest E."/>
            <person name="Sherlock G."/>
            <person name="Sophianopoulou V."/>
            <person name="Squina F.M."/>
            <person name="Sun H."/>
            <person name="Susca A."/>
            <person name="Todd R.B."/>
            <person name="Tsang A."/>
            <person name="Unkles S.E."/>
            <person name="van de Wiele N."/>
            <person name="van Rossen-Uffink D."/>
            <person name="Oliveira J.V."/>
            <person name="Vesth T.C."/>
            <person name="Visser J."/>
            <person name="Yu J.-H."/>
            <person name="Zhou M."/>
            <person name="Andersen M.R."/>
            <person name="Archer D.B."/>
            <person name="Baker S.E."/>
            <person name="Benoit I."/>
            <person name="Brakhage A.A."/>
            <person name="Braus G.H."/>
            <person name="Fischer R."/>
            <person name="Frisvad J.C."/>
            <person name="Goldman G.H."/>
            <person name="Houbraken J."/>
            <person name="Oakley B."/>
            <person name="Pocsi I."/>
            <person name="Scazzocchio C."/>
            <person name="Seiboth B."/>
            <person name="vanKuyk P.A."/>
            <person name="Wortman J."/>
            <person name="Dyer P.S."/>
            <person name="Grigoriev I.V."/>
        </authorList>
    </citation>
    <scope>NUCLEOTIDE SEQUENCE [LARGE SCALE GENOMIC DNA]</scope>
    <source>
        <strain evidence="3">CBS 106.47</strain>
    </source>
</reference>
<dbReference type="EMBL" id="KV878238">
    <property type="protein sequence ID" value="OJZ89335.1"/>
    <property type="molecule type" value="Genomic_DNA"/>
</dbReference>
<accession>A0A1M3TRH8</accession>
<dbReference type="GO" id="GO:0050660">
    <property type="term" value="F:flavin adenine dinucleotide binding"/>
    <property type="evidence" value="ECO:0007669"/>
    <property type="project" value="InterPro"/>
</dbReference>
<feature type="domain" description="Berberine/berberine-like" evidence="1">
    <location>
        <begin position="169"/>
        <end position="207"/>
    </location>
</feature>
<dbReference type="Pfam" id="PF08031">
    <property type="entry name" value="BBE"/>
    <property type="match status" value="1"/>
</dbReference>
<dbReference type="AlphaFoldDB" id="A0A1M3TRH8"/>
<evidence type="ECO:0000313" key="2">
    <source>
        <dbReference type="EMBL" id="OJZ89335.1"/>
    </source>
</evidence>
<gene>
    <name evidence="2" type="ORF">ASPFODRAFT_30253</name>
</gene>
<organism evidence="2 3">
    <name type="scientific">Aspergillus luchuensis (strain CBS 106.47)</name>
    <dbReference type="NCBI Taxonomy" id="1137211"/>
    <lineage>
        <taxon>Eukaryota</taxon>
        <taxon>Fungi</taxon>
        <taxon>Dikarya</taxon>
        <taxon>Ascomycota</taxon>
        <taxon>Pezizomycotina</taxon>
        <taxon>Eurotiomycetes</taxon>
        <taxon>Eurotiomycetidae</taxon>
        <taxon>Eurotiales</taxon>
        <taxon>Aspergillaceae</taxon>
        <taxon>Aspergillus</taxon>
        <taxon>Aspergillus subgen. Circumdati</taxon>
    </lineage>
</organism>
<proteinExistence type="predicted"/>
<dbReference type="Gene3D" id="3.30.465.10">
    <property type="match status" value="1"/>
</dbReference>
<dbReference type="InterPro" id="IPR012951">
    <property type="entry name" value="BBE"/>
</dbReference>
<dbReference type="InterPro" id="IPR016169">
    <property type="entry name" value="FAD-bd_PCMH_sub2"/>
</dbReference>
<protein>
    <recommendedName>
        <fullName evidence="1">Berberine/berberine-like domain-containing protein</fullName>
    </recommendedName>
</protein>
<evidence type="ECO:0000259" key="1">
    <source>
        <dbReference type="Pfam" id="PF08031"/>
    </source>
</evidence>
<dbReference type="Gene3D" id="3.40.462.20">
    <property type="match status" value="1"/>
</dbReference>